<dbReference type="PROSITE" id="PS50222">
    <property type="entry name" value="EF_HAND_2"/>
    <property type="match status" value="14"/>
</dbReference>
<feature type="domain" description="EF-hand" evidence="4">
    <location>
        <begin position="315"/>
        <end position="350"/>
    </location>
</feature>
<evidence type="ECO:0000313" key="5">
    <source>
        <dbReference type="EMBL" id="QDU05396.1"/>
    </source>
</evidence>
<feature type="domain" description="EF-hand" evidence="4">
    <location>
        <begin position="1652"/>
        <end position="1687"/>
    </location>
</feature>
<dbReference type="InterPro" id="IPR018247">
    <property type="entry name" value="EF_Hand_1_Ca_BS"/>
</dbReference>
<feature type="domain" description="EF-hand" evidence="4">
    <location>
        <begin position="1015"/>
        <end position="1050"/>
    </location>
</feature>
<dbReference type="RefSeq" id="WP_145043673.1">
    <property type="nucleotide sequence ID" value="NZ_CP036347.1"/>
</dbReference>
<gene>
    <name evidence="5" type="ORF">V6x_51330</name>
</gene>
<feature type="domain" description="EF-hand" evidence="4">
    <location>
        <begin position="141"/>
        <end position="176"/>
    </location>
</feature>
<feature type="domain" description="EF-hand" evidence="4">
    <location>
        <begin position="1078"/>
        <end position="1113"/>
    </location>
</feature>
<feature type="domain" description="EF-hand" evidence="4">
    <location>
        <begin position="1778"/>
        <end position="1813"/>
    </location>
</feature>
<evidence type="ECO:0000256" key="2">
    <source>
        <dbReference type="ARBA" id="ARBA00022737"/>
    </source>
</evidence>
<accession>A0A517WJH2</accession>
<evidence type="ECO:0000256" key="3">
    <source>
        <dbReference type="SAM" id="Phobius"/>
    </source>
</evidence>
<dbReference type="PANTHER" id="PTHR10827:SF98">
    <property type="entry name" value="45 KDA CALCIUM-BINDING PROTEIN"/>
    <property type="match status" value="1"/>
</dbReference>
<dbReference type="Gene3D" id="1.10.238.10">
    <property type="entry name" value="EF-hand"/>
    <property type="match status" value="20"/>
</dbReference>
<keyword evidence="3" id="KW-1133">Transmembrane helix</keyword>
<evidence type="ECO:0000313" key="6">
    <source>
        <dbReference type="Proteomes" id="UP000320722"/>
    </source>
</evidence>
<name>A0A517WJH2_9PLAN</name>
<dbReference type="SUPFAM" id="SSF47473">
    <property type="entry name" value="EF-hand"/>
    <property type="match status" value="14"/>
</dbReference>
<feature type="transmembrane region" description="Helical" evidence="3">
    <location>
        <begin position="1907"/>
        <end position="1928"/>
    </location>
</feature>
<dbReference type="InterPro" id="IPR011992">
    <property type="entry name" value="EF-hand-dom_pair"/>
</dbReference>
<feature type="domain" description="EF-hand" evidence="4">
    <location>
        <begin position="441"/>
        <end position="476"/>
    </location>
</feature>
<feature type="domain" description="EF-hand" evidence="4">
    <location>
        <begin position="1302"/>
        <end position="1337"/>
    </location>
</feature>
<feature type="domain" description="EF-hand" evidence="4">
    <location>
        <begin position="728"/>
        <end position="763"/>
    </location>
</feature>
<sequence length="1937" mass="221812">MSNKFFYPDLSPLRLTFQKYGFPQTARLLILIFILMLNIWQGHAADHPPIEAKKPVVAPLKPAPAELFKQCDRNDDGKLNQEEYLSGQQPENPALAKRNFKVSDFDGNNSLSLDEFQTISGIVPAAERKPVPDPVPKLAAAAKKKWQSIMKSADADSDGLLSVEEWSSKVLEQRLPAFAALPLQVWDQDQNGLVSAAEAEYLLDIAYGIKHLDGTPLRSDNGWVLYRSYFKRTDKNEDLQLSKKEYLPSIRWTEEKVLALFQKLDVDHNENLSLSELKKSQTSYIDEFAYFLRSDLDLDGLLSKDELLKIGVNGATEQRLAHTLPAFDVDGDGKYSLEEFRFSPTGCSYVTLQIYGRSDGDHDARLSWQEFYTETSPQLIGLAWELFSRLDRNKSGFLELNEFDFQIEPSKLTPEKAFTACDKDQDQELNREEYLTLVASRNLKTANRNFQVVDFDRNKKLSFAEFQTLPGLFSRETRGAIPDPVADLAKQAHQTWQTIQQAADQNSDGQLSPEEWPLNALQKQLPPLAGLDFQVWDADQNGLVSASEATQLVDVAFGIKHINGAPLRDNRGRVLYRSYILPTDQDNDHRLSKEEYVPSIRLPEKEVLELFNGMDADQNGFLTFLEMTTSRNTNIDEFEYFLSRDRDLDGFLSSDELMNFNSNDSTPLRLPQGLAAFDSDGDGKFSLTEFRLAPVGISYVTMRVYGRKDLNHDAKLSWQEFYVEPSPQVIGLAWELFTRFDRNKNGQLELNEFEFQIDTTKMSPENAFIACDRDQDQELTLEEYTPLVANLSPALRKRNFQVCDFNANGRLSFAEYKCMPDIFSAEKRAAVPDPIAELAIQAHQEWEKIQEAADQNSDGLISPAEWPEKELRKLWPPLAELEFSGWDTNQDGQVSQQEAQLLLNIAYGMKHVDGSDLRSENGWVVYRSYFTGADKNKDHRLSKEEYLPSIRWPEEKVLALFQELDVDKNESLSIQELKKTTTSYIDELNFFLRTDKDLDGLLSPEEMGEVNSNDRYPKRLKQGMAAFDTNGDGKFSLKEFRLSPVGCFYVTLRLSGQKDQDHDARLSWQEFYTEPAPQLMGLLWEQFKTYDRNQSGFLEPDEYEFQITPSELAPENAFTFSDQNGDQHLEQDEYLALASNLSPKLAKRNFHFVDYNGDQKLSLKEYQTLPNLFPPEKRAPVPDPIADLATSAQQRWRKIWKEADQNADGLLTEKEWPQAELKKQLPPLEKLLFSNWDQDGNGQVTEKEARQLIDVAYGMKHVDGSSLRNPNGQVLYRFYIQRTDKNGDHRLSKEEYLPSIRLPKEKVEELFTQMDADKDGFLTYPEMRRTSNTNIDEFAYFLSRDSDLDGLLSAEELLKFNSNDSTPKRLPQGMAAFDEDGDGKLSLNEYRLAPVGISYVTLRVYDRIDTNLDARLSWEEFYAEPAPQLIGLAWELFSRYDRDQSGQLELDEFEFRIDSSKMSPENAFTARDQDQNGTLSEEEYLSTFPQARQKAAQRDFHLVDFDQNGQLSFTEYLTVPDLFPPEKRGPVPDPVVELASAAQQTCMKIFKAADANADGQLSESEWPLKELTQKLPPLSEVKFRDWDRNQNSQISEQEVQDLIDIAYGLKHVTGAPLRTPDGRTLYRSYITYADKNGDNRLSREEYIPSIRRPKEQVASLFAELDVNRDGSLDYVELAGSHLSNIDELKFFQRSDTDFDGLLSVEELAKVNSNDSTRERIPQGMAAFDSNQDGHFSLKEFRLSPMGCNYVTLRVYGRQDQDHDGQLSWNEFYTEPSPQLIGLAWELFKRYDRNNNGQLELDEIEFRYNPAKIPPDKYFAVADLNGDGKLTFEEVFTDSVPEQSDVRAYRSYQIRLARAEDKFFQDDQNQDQSLNLDEYIESHKAAELIAERHRRAVGRTTADDGSIWLFPVLGTLNVILLMGVAIFFLRRKTSQGSK</sequence>
<feature type="domain" description="EF-hand" evidence="4">
    <location>
        <begin position="1365"/>
        <end position="1400"/>
    </location>
</feature>
<protein>
    <submittedName>
        <fullName evidence="5">Transaldolase/EF-hand domain-containing protein</fullName>
    </submittedName>
</protein>
<dbReference type="Pfam" id="PF13202">
    <property type="entry name" value="EF-hand_5"/>
    <property type="match status" value="6"/>
</dbReference>
<keyword evidence="3" id="KW-0812">Transmembrane</keyword>
<feature type="domain" description="EF-hand" evidence="4">
    <location>
        <begin position="1491"/>
        <end position="1526"/>
    </location>
</feature>
<dbReference type="PROSITE" id="PS00018">
    <property type="entry name" value="EF_HAND_1"/>
    <property type="match status" value="21"/>
</dbReference>
<dbReference type="GO" id="GO:0005509">
    <property type="term" value="F:calcium ion binding"/>
    <property type="evidence" value="ECO:0007669"/>
    <property type="project" value="InterPro"/>
</dbReference>
<evidence type="ECO:0000256" key="1">
    <source>
        <dbReference type="ARBA" id="ARBA00022723"/>
    </source>
</evidence>
<feature type="domain" description="EF-hand" evidence="4">
    <location>
        <begin position="952"/>
        <end position="987"/>
    </location>
</feature>
<dbReference type="Proteomes" id="UP000320722">
    <property type="component" value="Chromosome"/>
</dbReference>
<keyword evidence="1" id="KW-0479">Metal-binding</keyword>
<dbReference type="PANTHER" id="PTHR10827">
    <property type="entry name" value="RETICULOCALBIN"/>
    <property type="match status" value="1"/>
</dbReference>
<proteinExistence type="predicted"/>
<organism evidence="5 6">
    <name type="scientific">Gimesia chilikensis</name>
    <dbReference type="NCBI Taxonomy" id="2605989"/>
    <lineage>
        <taxon>Bacteria</taxon>
        <taxon>Pseudomonadati</taxon>
        <taxon>Planctomycetota</taxon>
        <taxon>Planctomycetia</taxon>
        <taxon>Planctomycetales</taxon>
        <taxon>Planctomycetaceae</taxon>
        <taxon>Gimesia</taxon>
    </lineage>
</organism>
<dbReference type="SMART" id="SM00054">
    <property type="entry name" value="EFh"/>
    <property type="match status" value="29"/>
</dbReference>
<feature type="domain" description="EF-hand" evidence="4">
    <location>
        <begin position="602"/>
        <end position="637"/>
    </location>
</feature>
<evidence type="ECO:0000259" key="4">
    <source>
        <dbReference type="PROSITE" id="PS50222"/>
    </source>
</evidence>
<reference evidence="5 6" key="1">
    <citation type="submission" date="2019-02" db="EMBL/GenBank/DDBJ databases">
        <title>Deep-cultivation of Planctomycetes and their phenomic and genomic characterization uncovers novel biology.</title>
        <authorList>
            <person name="Wiegand S."/>
            <person name="Jogler M."/>
            <person name="Boedeker C."/>
            <person name="Pinto D."/>
            <person name="Vollmers J."/>
            <person name="Rivas-Marin E."/>
            <person name="Kohn T."/>
            <person name="Peeters S.H."/>
            <person name="Heuer A."/>
            <person name="Rast P."/>
            <person name="Oberbeckmann S."/>
            <person name="Bunk B."/>
            <person name="Jeske O."/>
            <person name="Meyerdierks A."/>
            <person name="Storesund J.E."/>
            <person name="Kallscheuer N."/>
            <person name="Luecker S."/>
            <person name="Lage O.M."/>
            <person name="Pohl T."/>
            <person name="Merkel B.J."/>
            <person name="Hornburger P."/>
            <person name="Mueller R.-W."/>
            <person name="Bruemmer F."/>
            <person name="Labrenz M."/>
            <person name="Spormann A.M."/>
            <person name="Op den Camp H."/>
            <person name="Overmann J."/>
            <person name="Amann R."/>
            <person name="Jetten M.S.M."/>
            <person name="Mascher T."/>
            <person name="Medema M.H."/>
            <person name="Devos D.P."/>
            <person name="Kaster A.-K."/>
            <person name="Ovreas L."/>
            <person name="Rohde M."/>
            <person name="Galperin M.Y."/>
            <person name="Jogler C."/>
        </authorList>
    </citation>
    <scope>NUCLEOTIDE SEQUENCE [LARGE SCALE GENOMIC DNA]</scope>
    <source>
        <strain evidence="5 6">V6</strain>
    </source>
</reference>
<keyword evidence="3" id="KW-0472">Membrane</keyword>
<keyword evidence="2" id="KW-0677">Repeat</keyword>
<dbReference type="InterPro" id="IPR002048">
    <property type="entry name" value="EF_hand_dom"/>
</dbReference>
<dbReference type="EMBL" id="CP036347">
    <property type="protein sequence ID" value="QDU05396.1"/>
    <property type="molecule type" value="Genomic_DNA"/>
</dbReference>
<feature type="domain" description="EF-hand" evidence="4">
    <location>
        <begin position="1428"/>
        <end position="1463"/>
    </location>
</feature>